<dbReference type="InterPro" id="IPR036390">
    <property type="entry name" value="WH_DNA-bd_sf"/>
</dbReference>
<dbReference type="AlphaFoldDB" id="A0A7V8GKH6"/>
<dbReference type="InterPro" id="IPR036388">
    <property type="entry name" value="WH-like_DNA-bd_sf"/>
</dbReference>
<gene>
    <name evidence="5" type="ORF">B1992_13245</name>
</gene>
<dbReference type="PANTHER" id="PTHR43537">
    <property type="entry name" value="TRANSCRIPTIONAL REGULATOR, GNTR FAMILY"/>
    <property type="match status" value="1"/>
</dbReference>
<comment type="caution">
    <text evidence="5">The sequence shown here is derived from an EMBL/GenBank/DDBJ whole genome shotgun (WGS) entry which is preliminary data.</text>
</comment>
<organism evidence="5 6">
    <name type="scientific">Pseudoxanthomonas broegbernensis</name>
    <dbReference type="NCBI Taxonomy" id="83619"/>
    <lineage>
        <taxon>Bacteria</taxon>
        <taxon>Pseudomonadati</taxon>
        <taxon>Pseudomonadota</taxon>
        <taxon>Gammaproteobacteria</taxon>
        <taxon>Lysobacterales</taxon>
        <taxon>Lysobacteraceae</taxon>
        <taxon>Pseudoxanthomonas</taxon>
    </lineage>
</organism>
<keyword evidence="3" id="KW-0804">Transcription</keyword>
<evidence type="ECO:0000313" key="5">
    <source>
        <dbReference type="EMBL" id="KAF1685084.1"/>
    </source>
</evidence>
<keyword evidence="6" id="KW-1185">Reference proteome</keyword>
<dbReference type="Gene3D" id="1.10.10.10">
    <property type="entry name" value="Winged helix-like DNA-binding domain superfamily/Winged helix DNA-binding domain"/>
    <property type="match status" value="1"/>
</dbReference>
<dbReference type="Pfam" id="PF07729">
    <property type="entry name" value="FCD"/>
    <property type="match status" value="1"/>
</dbReference>
<sequence>MNARVATVSSARTLARRAYQRLRLDIVHGQLAAGSKLKLEALVQQYEIGMSPLREALARLVGDQLVKTEDQRGFWVAPLSLDELDDISRVRNLIETEALRLSIVHGDDAWERGVREAFQALSDVELGLPQMQQPLPQETLNLWEECNHQFHTALIAACRSPWLIKLQELLYHQAERYRRVSLNHSLGRRFVHDEHVAIYEAAMARNALRACRLTEDHLMSTFHAVRSTMARLQVESAEAGSA</sequence>
<dbReference type="EMBL" id="MWIP01000017">
    <property type="protein sequence ID" value="KAF1685084.1"/>
    <property type="molecule type" value="Genomic_DNA"/>
</dbReference>
<evidence type="ECO:0000259" key="4">
    <source>
        <dbReference type="PROSITE" id="PS50949"/>
    </source>
</evidence>
<evidence type="ECO:0000256" key="1">
    <source>
        <dbReference type="ARBA" id="ARBA00023015"/>
    </source>
</evidence>
<proteinExistence type="predicted"/>
<dbReference type="SUPFAM" id="SSF46785">
    <property type="entry name" value="Winged helix' DNA-binding domain"/>
    <property type="match status" value="1"/>
</dbReference>
<keyword evidence="1" id="KW-0805">Transcription regulation</keyword>
<evidence type="ECO:0000256" key="3">
    <source>
        <dbReference type="ARBA" id="ARBA00023163"/>
    </source>
</evidence>
<dbReference type="PANTHER" id="PTHR43537:SF20">
    <property type="entry name" value="HTH-TYPE TRANSCRIPTIONAL REPRESSOR GLAR"/>
    <property type="match status" value="1"/>
</dbReference>
<dbReference type="Pfam" id="PF00392">
    <property type="entry name" value="GntR"/>
    <property type="match status" value="1"/>
</dbReference>
<dbReference type="GO" id="GO:0003700">
    <property type="term" value="F:DNA-binding transcription factor activity"/>
    <property type="evidence" value="ECO:0007669"/>
    <property type="project" value="InterPro"/>
</dbReference>
<name>A0A7V8GKH6_9GAMM</name>
<dbReference type="GO" id="GO:0003677">
    <property type="term" value="F:DNA binding"/>
    <property type="evidence" value="ECO:0007669"/>
    <property type="project" value="UniProtKB-KW"/>
</dbReference>
<reference evidence="5 6" key="1">
    <citation type="submission" date="2017-10" db="EMBL/GenBank/DDBJ databases">
        <title>Whole genome sequencing of Pseudoxanthomonas broegbernensis DSM 12573(T).</title>
        <authorList>
            <person name="Kumar S."/>
            <person name="Bansal K."/>
            <person name="Kaur A."/>
            <person name="Patil P."/>
            <person name="Sharma S."/>
            <person name="Patil P.B."/>
        </authorList>
    </citation>
    <scope>NUCLEOTIDE SEQUENCE [LARGE SCALE GENOMIC DNA]</scope>
    <source>
        <strain evidence="5 6">DSM 12573</strain>
    </source>
</reference>
<dbReference type="RefSeq" id="WP_162311988.1">
    <property type="nucleotide sequence ID" value="NZ_JACHGU010000010.1"/>
</dbReference>
<dbReference type="PROSITE" id="PS50949">
    <property type="entry name" value="HTH_GNTR"/>
    <property type="match status" value="1"/>
</dbReference>
<keyword evidence="2" id="KW-0238">DNA-binding</keyword>
<dbReference type="Gene3D" id="1.20.120.530">
    <property type="entry name" value="GntR ligand-binding domain-like"/>
    <property type="match status" value="1"/>
</dbReference>
<dbReference type="SUPFAM" id="SSF48008">
    <property type="entry name" value="GntR ligand-binding domain-like"/>
    <property type="match status" value="1"/>
</dbReference>
<dbReference type="InterPro" id="IPR000524">
    <property type="entry name" value="Tscrpt_reg_HTH_GntR"/>
</dbReference>
<dbReference type="SMART" id="SM00895">
    <property type="entry name" value="FCD"/>
    <property type="match status" value="1"/>
</dbReference>
<protein>
    <submittedName>
        <fullName evidence="5">Transcriptional regulator</fullName>
    </submittedName>
</protein>
<dbReference type="InterPro" id="IPR011711">
    <property type="entry name" value="GntR_C"/>
</dbReference>
<feature type="domain" description="HTH gntR-type" evidence="4">
    <location>
        <begin position="12"/>
        <end position="79"/>
    </location>
</feature>
<dbReference type="Proteomes" id="UP000462066">
    <property type="component" value="Unassembled WGS sequence"/>
</dbReference>
<dbReference type="InterPro" id="IPR008920">
    <property type="entry name" value="TF_FadR/GntR_C"/>
</dbReference>
<accession>A0A7V8GKH6</accession>
<evidence type="ECO:0000256" key="2">
    <source>
        <dbReference type="ARBA" id="ARBA00023125"/>
    </source>
</evidence>
<dbReference type="SMART" id="SM00345">
    <property type="entry name" value="HTH_GNTR"/>
    <property type="match status" value="1"/>
</dbReference>
<evidence type="ECO:0000313" key="6">
    <source>
        <dbReference type="Proteomes" id="UP000462066"/>
    </source>
</evidence>